<feature type="transmembrane region" description="Helical" evidence="1">
    <location>
        <begin position="384"/>
        <end position="402"/>
    </location>
</feature>
<feature type="transmembrane region" description="Helical" evidence="1">
    <location>
        <begin position="250"/>
        <end position="272"/>
    </location>
</feature>
<dbReference type="Proteomes" id="UP000755667">
    <property type="component" value="Unassembled WGS sequence"/>
</dbReference>
<feature type="transmembrane region" description="Helical" evidence="1">
    <location>
        <begin position="318"/>
        <end position="338"/>
    </location>
</feature>
<dbReference type="EMBL" id="JAFBXE010000005">
    <property type="protein sequence ID" value="MBM2412482.1"/>
    <property type="molecule type" value="Genomic_DNA"/>
</dbReference>
<keyword evidence="1" id="KW-1133">Transmembrane helix</keyword>
<proteinExistence type="predicted"/>
<dbReference type="InterPro" id="IPR022742">
    <property type="entry name" value="Hydrolase_4"/>
</dbReference>
<feature type="transmembrane region" description="Helical" evidence="1">
    <location>
        <begin position="350"/>
        <end position="369"/>
    </location>
</feature>
<dbReference type="Gene3D" id="3.40.50.1820">
    <property type="entry name" value="alpha/beta hydrolase"/>
    <property type="match status" value="1"/>
</dbReference>
<dbReference type="RefSeq" id="WP_085627910.1">
    <property type="nucleotide sequence ID" value="NZ_JAFBWU010000005.1"/>
</dbReference>
<organism evidence="3 5">
    <name type="scientific">Marivita cryptomonadis</name>
    <dbReference type="NCBI Taxonomy" id="505252"/>
    <lineage>
        <taxon>Bacteria</taxon>
        <taxon>Pseudomonadati</taxon>
        <taxon>Pseudomonadota</taxon>
        <taxon>Alphaproteobacteria</taxon>
        <taxon>Rhodobacterales</taxon>
        <taxon>Roseobacteraceae</taxon>
        <taxon>Marivita</taxon>
    </lineage>
</organism>
<gene>
    <name evidence="3" type="ORF">JQX41_09240</name>
    <name evidence="4" type="ORF">JQX48_09895</name>
</gene>
<feature type="transmembrane region" description="Helical" evidence="1">
    <location>
        <begin position="414"/>
        <end position="430"/>
    </location>
</feature>
<dbReference type="SUPFAM" id="SSF53474">
    <property type="entry name" value="alpha/beta-Hydrolases"/>
    <property type="match status" value="1"/>
</dbReference>
<feature type="domain" description="Serine aminopeptidase S33" evidence="2">
    <location>
        <begin position="53"/>
        <end position="158"/>
    </location>
</feature>
<dbReference type="GO" id="GO:0016787">
    <property type="term" value="F:hydrolase activity"/>
    <property type="evidence" value="ECO:0007669"/>
    <property type="project" value="UniProtKB-KW"/>
</dbReference>
<evidence type="ECO:0000313" key="5">
    <source>
        <dbReference type="Proteomes" id="UP000755667"/>
    </source>
</evidence>
<dbReference type="Proteomes" id="UP000809440">
    <property type="component" value="Unassembled WGS sequence"/>
</dbReference>
<feature type="transmembrane region" description="Helical" evidence="1">
    <location>
        <begin position="466"/>
        <end position="488"/>
    </location>
</feature>
<feature type="transmembrane region" description="Helical" evidence="1">
    <location>
        <begin position="284"/>
        <end position="306"/>
    </location>
</feature>
<dbReference type="Pfam" id="PF12146">
    <property type="entry name" value="Hydrolase_4"/>
    <property type="match status" value="1"/>
</dbReference>
<name>A0A9Q2S4U0_9RHOB</name>
<sequence length="494" mass="52682">MARPLLTYLAILIAGVSILVLEVARSGVTFTDRFVGPTPVTTLAQDGADGPNVVIAHGFAGSREMMQGYGLTLAQAGYRVHMFDFEGHGTHPVPMSGDVTQIEGTTRLLMNQTQAVIDDLTDGTPVALLGHSMATDVLIRVAVEDNTGPLVLLSAFSQAVTTEQPKDMLLISGQWEPHLREFGVDAVQMVNADAQEGETIQKGDVIRSAIFAPWTEHVSILQSRAGRQAALDWLNRAYGRDTLASAPPTGWAFLALMASITVLASLLARLVVPEAPLPPSHQPGILRYLGTLLVPAILTPFIALPLDFGVLPVLVADYLAIHLGVFGLLSLAMQRWLWGRLTLGWTGVEPFTLALVALLAWGIGVFGFALDRYGANFFPIAERLPIIAALVIGAIPFMVADAQLVWKAPLWRRIAARVALLVSLGIAVALDLEGLFFLLIIAPVILLFFFVHGAMGRAFGKRAGPLLAGIALGIILAWALGVSFPMFAATGGGT</sequence>
<dbReference type="OrthoDB" id="504769at2"/>
<evidence type="ECO:0000313" key="6">
    <source>
        <dbReference type="Proteomes" id="UP000809440"/>
    </source>
</evidence>
<dbReference type="GeneID" id="62639623"/>
<dbReference type="InterPro" id="IPR029058">
    <property type="entry name" value="AB_hydrolase_fold"/>
</dbReference>
<accession>A0A9Q2S4U0</accession>
<keyword evidence="6" id="KW-1185">Reference proteome</keyword>
<evidence type="ECO:0000256" key="1">
    <source>
        <dbReference type="SAM" id="Phobius"/>
    </source>
</evidence>
<evidence type="ECO:0000259" key="2">
    <source>
        <dbReference type="Pfam" id="PF12146"/>
    </source>
</evidence>
<reference evidence="3 6" key="1">
    <citation type="submission" date="2021-01" db="EMBL/GenBank/DDBJ databases">
        <title>Diatom-associated Roseobacters Show Island Model of Population Structure.</title>
        <authorList>
            <person name="Qu L."/>
            <person name="Feng X."/>
            <person name="Chen Y."/>
            <person name="Li L."/>
            <person name="Wang X."/>
            <person name="Hu Z."/>
            <person name="Wang H."/>
            <person name="Luo H."/>
        </authorList>
    </citation>
    <scope>NUCLEOTIDE SEQUENCE</scope>
    <source>
        <strain evidence="4 6">CC28-63</strain>
        <strain evidence="3">CC28-69</strain>
    </source>
</reference>
<feature type="transmembrane region" description="Helical" evidence="1">
    <location>
        <begin position="436"/>
        <end position="454"/>
    </location>
</feature>
<keyword evidence="3" id="KW-0378">Hydrolase</keyword>
<dbReference type="AlphaFoldDB" id="A0A9Q2S4U0"/>
<evidence type="ECO:0000313" key="3">
    <source>
        <dbReference type="EMBL" id="MBM2412482.1"/>
    </source>
</evidence>
<comment type="caution">
    <text evidence="3">The sequence shown here is derived from an EMBL/GenBank/DDBJ whole genome shotgun (WGS) entry which is preliminary data.</text>
</comment>
<dbReference type="EMBL" id="JAFBXF010000005">
    <property type="protein sequence ID" value="MBM2417281.1"/>
    <property type="molecule type" value="Genomic_DNA"/>
</dbReference>
<evidence type="ECO:0000313" key="4">
    <source>
        <dbReference type="EMBL" id="MBM2417281.1"/>
    </source>
</evidence>
<keyword evidence="1" id="KW-0812">Transmembrane</keyword>
<keyword evidence="1" id="KW-0472">Membrane</keyword>
<protein>
    <submittedName>
        <fullName evidence="3">Alpha/beta hydrolase</fullName>
    </submittedName>
</protein>